<accession>A0A4U5MTL3</accession>
<comment type="caution">
    <text evidence="1">The sequence shown here is derived from an EMBL/GenBank/DDBJ whole genome shotgun (WGS) entry which is preliminary data.</text>
</comment>
<organism evidence="1 2">
    <name type="scientific">Steinernema carpocapsae</name>
    <name type="common">Entomopathogenic nematode</name>
    <dbReference type="NCBI Taxonomy" id="34508"/>
    <lineage>
        <taxon>Eukaryota</taxon>
        <taxon>Metazoa</taxon>
        <taxon>Ecdysozoa</taxon>
        <taxon>Nematoda</taxon>
        <taxon>Chromadorea</taxon>
        <taxon>Rhabditida</taxon>
        <taxon>Tylenchina</taxon>
        <taxon>Panagrolaimomorpha</taxon>
        <taxon>Strongyloidoidea</taxon>
        <taxon>Steinernematidae</taxon>
        <taxon>Steinernema</taxon>
    </lineage>
</organism>
<dbReference type="AlphaFoldDB" id="A0A4U5MTL3"/>
<reference evidence="1 2" key="1">
    <citation type="journal article" date="2015" name="Genome Biol.">
        <title>Comparative genomics of Steinernema reveals deeply conserved gene regulatory networks.</title>
        <authorList>
            <person name="Dillman A.R."/>
            <person name="Macchietto M."/>
            <person name="Porter C.F."/>
            <person name="Rogers A."/>
            <person name="Williams B."/>
            <person name="Antoshechkin I."/>
            <person name="Lee M.M."/>
            <person name="Goodwin Z."/>
            <person name="Lu X."/>
            <person name="Lewis E.E."/>
            <person name="Goodrich-Blair H."/>
            <person name="Stock S.P."/>
            <person name="Adams B.J."/>
            <person name="Sternberg P.W."/>
            <person name="Mortazavi A."/>
        </authorList>
    </citation>
    <scope>NUCLEOTIDE SEQUENCE [LARGE SCALE GENOMIC DNA]</scope>
    <source>
        <strain evidence="1 2">ALL</strain>
    </source>
</reference>
<gene>
    <name evidence="1" type="ORF">L596_020394</name>
</gene>
<keyword evidence="2" id="KW-1185">Reference proteome</keyword>
<evidence type="ECO:0000313" key="2">
    <source>
        <dbReference type="Proteomes" id="UP000298663"/>
    </source>
</evidence>
<name>A0A4U5MTL3_STECR</name>
<dbReference type="Proteomes" id="UP000298663">
    <property type="component" value="Unassembled WGS sequence"/>
</dbReference>
<evidence type="ECO:0000313" key="1">
    <source>
        <dbReference type="EMBL" id="TKR73028.1"/>
    </source>
</evidence>
<proteinExistence type="predicted"/>
<reference evidence="1 2" key="2">
    <citation type="journal article" date="2019" name="G3 (Bethesda)">
        <title>Hybrid Assembly of the Genome of the Entomopathogenic Nematode Steinernema carpocapsae Identifies the X-Chromosome.</title>
        <authorList>
            <person name="Serra L."/>
            <person name="Macchietto M."/>
            <person name="Macias-Munoz A."/>
            <person name="McGill C.J."/>
            <person name="Rodriguez I.M."/>
            <person name="Rodriguez B."/>
            <person name="Murad R."/>
            <person name="Mortazavi A."/>
        </authorList>
    </citation>
    <scope>NUCLEOTIDE SEQUENCE [LARGE SCALE GENOMIC DNA]</scope>
    <source>
        <strain evidence="1 2">ALL</strain>
    </source>
</reference>
<protein>
    <submittedName>
        <fullName evidence="1">Uncharacterized protein</fullName>
    </submittedName>
</protein>
<dbReference type="EMBL" id="AZBU02000006">
    <property type="protein sequence ID" value="TKR73028.1"/>
    <property type="molecule type" value="Genomic_DNA"/>
</dbReference>
<sequence>MNWRQRNGGDGSATFCVAGLVFNLDVFQLGSMNFSLSNRKSLFPFFSDLIPSASCYIKVLLSPEKEHSRQPI</sequence>